<reference evidence="3" key="1">
    <citation type="submission" date="2018-05" db="EMBL/GenBank/DDBJ databases">
        <title>Genome Sequencing of selected type strains of the family Eggerthellaceae.</title>
        <authorList>
            <person name="Danylec N."/>
            <person name="Stoll D.A."/>
            <person name="Doetsch A."/>
            <person name="Huch M."/>
        </authorList>
    </citation>
    <scope>NUCLEOTIDE SEQUENCE [LARGE SCALE GENOMIC DNA]</scope>
    <source>
        <strain evidence="3">DSM 17537</strain>
    </source>
</reference>
<accession>A0A3N0AH72</accession>
<protein>
    <submittedName>
        <fullName evidence="2">Teichoic acid transporter</fullName>
    </submittedName>
</protein>
<name>A0A3N0AH72_9ACTN</name>
<evidence type="ECO:0000313" key="2">
    <source>
        <dbReference type="EMBL" id="RNL21497.1"/>
    </source>
</evidence>
<dbReference type="EMBL" id="QICB01000001">
    <property type="protein sequence ID" value="RNL21497.1"/>
    <property type="molecule type" value="Genomic_DNA"/>
</dbReference>
<comment type="caution">
    <text evidence="2">The sequence shown here is derived from an EMBL/GenBank/DDBJ whole genome shotgun (WGS) entry which is preliminary data.</text>
</comment>
<sequence>MKFMKPSHKHDSTEAGPVRYLDDSGLKRPFDPPKAVIAVCIVAAAAAAAIGGMMASKTIDQVLHGEERAAATIESNITREVSYDIPLLQDYIALDDAAILARFDETGFLTYDLTGEGDSGIDVMKLPSDTNLMDAGIALGGGIGNMDGVAASKYLVGSWRLTVDRVEGISMRVRYADLQSPDAAAAIDSAMTSEGWLDNPAVTVTDEGQDEVGNTFRAGTLTAADGATYAWRVSVCPLDDVYDIAGLPENSQYVGIRLQA</sequence>
<keyword evidence="1" id="KW-0472">Membrane</keyword>
<gene>
    <name evidence="2" type="ORF">DMP07_01235</name>
</gene>
<feature type="transmembrane region" description="Helical" evidence="1">
    <location>
        <begin position="35"/>
        <end position="55"/>
    </location>
</feature>
<dbReference type="RefSeq" id="WP_123197338.1">
    <property type="nucleotide sequence ID" value="NZ_QICB01000001.1"/>
</dbReference>
<dbReference type="OrthoDB" id="3197290at2"/>
<dbReference type="Proteomes" id="UP000267368">
    <property type="component" value="Unassembled WGS sequence"/>
</dbReference>
<evidence type="ECO:0000313" key="3">
    <source>
        <dbReference type="Proteomes" id="UP000267368"/>
    </source>
</evidence>
<keyword evidence="3" id="KW-1185">Reference proteome</keyword>
<proteinExistence type="predicted"/>
<evidence type="ECO:0000256" key="1">
    <source>
        <dbReference type="SAM" id="Phobius"/>
    </source>
</evidence>
<organism evidence="2 3">
    <name type="scientific">Slackia faecicanis</name>
    <dbReference type="NCBI Taxonomy" id="255723"/>
    <lineage>
        <taxon>Bacteria</taxon>
        <taxon>Bacillati</taxon>
        <taxon>Actinomycetota</taxon>
        <taxon>Coriobacteriia</taxon>
        <taxon>Eggerthellales</taxon>
        <taxon>Eggerthellaceae</taxon>
        <taxon>Slackia</taxon>
    </lineage>
</organism>
<keyword evidence="1" id="KW-1133">Transmembrane helix</keyword>
<dbReference type="AlphaFoldDB" id="A0A3N0AH72"/>
<keyword evidence="1" id="KW-0812">Transmembrane</keyword>